<dbReference type="InterPro" id="IPR015898">
    <property type="entry name" value="G-protein_gamma-like_dom"/>
</dbReference>
<evidence type="ECO:0000313" key="4">
    <source>
        <dbReference type="Proteomes" id="UP001460270"/>
    </source>
</evidence>
<feature type="region of interest" description="Disordered" evidence="1">
    <location>
        <begin position="21"/>
        <end position="48"/>
    </location>
</feature>
<evidence type="ECO:0000256" key="1">
    <source>
        <dbReference type="SAM" id="MobiDB-lite"/>
    </source>
</evidence>
<evidence type="ECO:0000259" key="2">
    <source>
        <dbReference type="PROSITE" id="PS50058"/>
    </source>
</evidence>
<dbReference type="EMBL" id="JBBPFD010000002">
    <property type="protein sequence ID" value="KAK7938594.1"/>
    <property type="molecule type" value="Genomic_DNA"/>
</dbReference>
<protein>
    <recommendedName>
        <fullName evidence="2">G protein gamma domain-containing protein</fullName>
    </recommendedName>
</protein>
<keyword evidence="4" id="KW-1185">Reference proteome</keyword>
<dbReference type="AlphaFoldDB" id="A0AAW0Q381"/>
<dbReference type="GO" id="GO:0007186">
    <property type="term" value="P:G protein-coupled receptor signaling pathway"/>
    <property type="evidence" value="ECO:0007669"/>
    <property type="project" value="InterPro"/>
</dbReference>
<dbReference type="PROSITE" id="PS50058">
    <property type="entry name" value="G_PROTEIN_GAMMA"/>
    <property type="match status" value="1"/>
</dbReference>
<sequence>MLCYLLLRHYFPKRLLIVKAQRSEQQPGDGSESGQAAALRGQRPPDKGVSGCCGLKTFCLQNAHKDPLLTGYPPATTPSGRPSHVRCCELPAGLLTGDFNTLQDK</sequence>
<feature type="domain" description="G protein gamma" evidence="2">
    <location>
        <begin position="55"/>
        <end position="90"/>
    </location>
</feature>
<evidence type="ECO:0000313" key="3">
    <source>
        <dbReference type="EMBL" id="KAK7938594.1"/>
    </source>
</evidence>
<accession>A0AAW0Q381</accession>
<gene>
    <name evidence="3" type="ORF">WMY93_001920</name>
</gene>
<comment type="caution">
    <text evidence="3">The sequence shown here is derived from an EMBL/GenBank/DDBJ whole genome shotgun (WGS) entry which is preliminary data.</text>
</comment>
<name>A0AAW0Q381_9GOBI</name>
<dbReference type="Proteomes" id="UP001460270">
    <property type="component" value="Unassembled WGS sequence"/>
</dbReference>
<feature type="compositionally biased region" description="Polar residues" evidence="1">
    <location>
        <begin position="23"/>
        <end position="34"/>
    </location>
</feature>
<proteinExistence type="predicted"/>
<organism evidence="3 4">
    <name type="scientific">Mugilogobius chulae</name>
    <name type="common">yellowstripe goby</name>
    <dbReference type="NCBI Taxonomy" id="88201"/>
    <lineage>
        <taxon>Eukaryota</taxon>
        <taxon>Metazoa</taxon>
        <taxon>Chordata</taxon>
        <taxon>Craniata</taxon>
        <taxon>Vertebrata</taxon>
        <taxon>Euteleostomi</taxon>
        <taxon>Actinopterygii</taxon>
        <taxon>Neopterygii</taxon>
        <taxon>Teleostei</taxon>
        <taxon>Neoteleostei</taxon>
        <taxon>Acanthomorphata</taxon>
        <taxon>Gobiaria</taxon>
        <taxon>Gobiiformes</taxon>
        <taxon>Gobioidei</taxon>
        <taxon>Gobiidae</taxon>
        <taxon>Gobionellinae</taxon>
        <taxon>Mugilogobius</taxon>
    </lineage>
</organism>
<reference evidence="4" key="1">
    <citation type="submission" date="2024-04" db="EMBL/GenBank/DDBJ databases">
        <title>Salinicola lusitanus LLJ914,a marine bacterium isolated from the Okinawa Trough.</title>
        <authorList>
            <person name="Li J."/>
        </authorList>
    </citation>
    <scope>NUCLEOTIDE SEQUENCE [LARGE SCALE GENOMIC DNA]</scope>
</reference>